<dbReference type="SMART" id="SM01008">
    <property type="entry name" value="Ald_Xan_dh_C"/>
    <property type="match status" value="1"/>
</dbReference>
<dbReference type="AlphaFoldDB" id="A0A2A4MPZ0"/>
<dbReference type="EMBL" id="NVQR01000049">
    <property type="protein sequence ID" value="PCH61973.1"/>
    <property type="molecule type" value="Genomic_DNA"/>
</dbReference>
<proteinExistence type="inferred from homology"/>
<evidence type="ECO:0000313" key="6">
    <source>
        <dbReference type="Proteomes" id="UP000218172"/>
    </source>
</evidence>
<dbReference type="Gene3D" id="3.30.365.10">
    <property type="entry name" value="Aldehyde oxidase/xanthine dehydrogenase, molybdopterin binding domain"/>
    <property type="match status" value="5"/>
</dbReference>
<dbReference type="SUPFAM" id="SSF54665">
    <property type="entry name" value="CO dehydrogenase molybdoprotein N-domain-like"/>
    <property type="match status" value="1"/>
</dbReference>
<dbReference type="InterPro" id="IPR016208">
    <property type="entry name" value="Ald_Oxase/xanthine_DH-like"/>
</dbReference>
<dbReference type="Pfam" id="PF01315">
    <property type="entry name" value="Ald_Xan_dh_C"/>
    <property type="match status" value="1"/>
</dbReference>
<organism evidence="5 6">
    <name type="scientific">SAR86 cluster bacterium</name>
    <dbReference type="NCBI Taxonomy" id="2030880"/>
    <lineage>
        <taxon>Bacteria</taxon>
        <taxon>Pseudomonadati</taxon>
        <taxon>Pseudomonadota</taxon>
        <taxon>Gammaproteobacteria</taxon>
        <taxon>SAR86 cluster</taxon>
    </lineage>
</organism>
<protein>
    <submittedName>
        <fullName evidence="5">Aldehyde oxidase</fullName>
    </submittedName>
</protein>
<dbReference type="PANTHER" id="PTHR11908:SF132">
    <property type="entry name" value="ALDEHYDE OXIDASE 1-RELATED"/>
    <property type="match status" value="1"/>
</dbReference>
<evidence type="ECO:0000256" key="2">
    <source>
        <dbReference type="ARBA" id="ARBA00022505"/>
    </source>
</evidence>
<feature type="domain" description="Aldehyde oxidase/xanthine dehydrogenase a/b hammerhead" evidence="4">
    <location>
        <begin position="20"/>
        <end position="123"/>
    </location>
</feature>
<dbReference type="InterPro" id="IPR008274">
    <property type="entry name" value="AldOxase/xan_DH_MoCoBD1"/>
</dbReference>
<keyword evidence="2" id="KW-0500">Molybdenum</keyword>
<comment type="caution">
    <text evidence="5">The sequence shown here is derived from an EMBL/GenBank/DDBJ whole genome shotgun (WGS) entry which is preliminary data.</text>
</comment>
<dbReference type="Proteomes" id="UP000218172">
    <property type="component" value="Unassembled WGS sequence"/>
</dbReference>
<dbReference type="Gene3D" id="3.90.1170.50">
    <property type="entry name" value="Aldehyde oxidase/xanthine dehydrogenase, a/b hammerhead"/>
    <property type="match status" value="1"/>
</dbReference>
<dbReference type="GO" id="GO:0016491">
    <property type="term" value="F:oxidoreductase activity"/>
    <property type="evidence" value="ECO:0007669"/>
    <property type="project" value="UniProtKB-KW"/>
</dbReference>
<dbReference type="InterPro" id="IPR037165">
    <property type="entry name" value="AldOxase/xan_DH_Mopterin-bd_sf"/>
</dbReference>
<keyword evidence="3" id="KW-0560">Oxidoreductase</keyword>
<dbReference type="GO" id="GO:0005506">
    <property type="term" value="F:iron ion binding"/>
    <property type="evidence" value="ECO:0007669"/>
    <property type="project" value="InterPro"/>
</dbReference>
<dbReference type="PANTHER" id="PTHR11908">
    <property type="entry name" value="XANTHINE DEHYDROGENASE"/>
    <property type="match status" value="1"/>
</dbReference>
<dbReference type="InterPro" id="IPR036856">
    <property type="entry name" value="Ald_Oxase/Xan_DH_a/b_sf"/>
</dbReference>
<evidence type="ECO:0000313" key="5">
    <source>
        <dbReference type="EMBL" id="PCH61973.1"/>
    </source>
</evidence>
<dbReference type="Pfam" id="PF20256">
    <property type="entry name" value="MoCoBD_2"/>
    <property type="match status" value="1"/>
</dbReference>
<name>A0A2A4MPZ0_9GAMM</name>
<reference evidence="6" key="1">
    <citation type="submission" date="2017-08" db="EMBL/GenBank/DDBJ databases">
        <title>A dynamic microbial community with high functional redundancy inhabits the cold, oxic subseafloor aquifer.</title>
        <authorList>
            <person name="Tully B.J."/>
            <person name="Wheat C.G."/>
            <person name="Glazer B.T."/>
            <person name="Huber J.A."/>
        </authorList>
    </citation>
    <scope>NUCLEOTIDE SEQUENCE [LARGE SCALE GENOMIC DNA]</scope>
</reference>
<comment type="similarity">
    <text evidence="1">Belongs to the xanthine dehydrogenase family.</text>
</comment>
<gene>
    <name evidence="5" type="ORF">COC19_03595</name>
</gene>
<dbReference type="InterPro" id="IPR000674">
    <property type="entry name" value="Ald_Oxase/Xan_DH_a/b"/>
</dbReference>
<dbReference type="SUPFAM" id="SSF56003">
    <property type="entry name" value="Molybdenum cofactor-binding domain"/>
    <property type="match status" value="1"/>
</dbReference>
<dbReference type="InterPro" id="IPR046867">
    <property type="entry name" value="AldOxase/xan_DH_MoCoBD2"/>
</dbReference>
<evidence type="ECO:0000256" key="3">
    <source>
        <dbReference type="ARBA" id="ARBA00023002"/>
    </source>
</evidence>
<dbReference type="Pfam" id="PF02738">
    <property type="entry name" value="MoCoBD_1"/>
    <property type="match status" value="1"/>
</dbReference>
<evidence type="ECO:0000259" key="4">
    <source>
        <dbReference type="SMART" id="SM01008"/>
    </source>
</evidence>
<evidence type="ECO:0000256" key="1">
    <source>
        <dbReference type="ARBA" id="ARBA00006849"/>
    </source>
</evidence>
<sequence length="807" mass="86160">MAYMHIGKDFIPPDVIGKVTGKIKYSEDYAREGMVYARLLTSPIPHGRVVDIDAREALAMEGVIGILTADDVYPEGEPDSTGVKMLTNEPTIVGEPILAVAAIDEKTAESAIAKISVTFERLPFALDPLDSLVEGGPNAYTGGNTYVFRQGFAEVKWSRDQITSFENGAEPTAEAQQTWAYGDLEAKFAESDFVYETTFSTAGYPHMSMEPRSAMAYWENGKCYLHGTSQSLTGLTAGMANIVGVPLEDFVFINEATGGGFGQRSRAGSIPSMAIPAKFSQKLNRPVMMRISREEELTIGGARQGLQGWIKVGFKKDGTMAAMDMYCISDSGGKGGGGDANSAAAGVSALYQTEAMRFRNTSIGTNTGHRGAQRGPGENQIMAIVAPIMDKAAEDLGIDRLVIRKLNAAQNGDVSGPRSQPFTSAYMPEALEMAASQFNWEQKKSRARQTNGSKVIGLGIGQGYHNAGRSGMDGIVRLMDDGRLLIHNGVGNLGTYSYASTSRAAAEVLKIPWERCEVVGGRTDRHLPMTSPQDGSNSIFTNTRTCYGAAQNLLGKMKEIAAMDLGGEAGDYDIENERVYQVADSSVGMSFAAVAQRGMELGGKFTGETEVPEDLNALTALSVSRLAGSALMGIYKDPRHNNNPPGFTVTMTEIELDIETGKFEILELVTIAECGTVVHPQGLANQLRGGAVWGIGLSAYERHLYDPQNGLPASSGFWQSKIPTFLDTPKEIGTGWVDLPDPENPVGARGIGEPAMGAVSAALNCAIADALGGHLFNTSPVTADMIVNQVAGISEKAKPLAQNNYRG</sequence>
<accession>A0A2A4MPZ0</accession>